<keyword evidence="9" id="KW-1185">Reference proteome</keyword>
<dbReference type="InterPro" id="IPR005481">
    <property type="entry name" value="BC-like_N"/>
</dbReference>
<dbReference type="InterPro" id="IPR011761">
    <property type="entry name" value="ATP-grasp"/>
</dbReference>
<dbReference type="Pfam" id="PF02785">
    <property type="entry name" value="Biotin_carb_C"/>
    <property type="match status" value="1"/>
</dbReference>
<dbReference type="InterPro" id="IPR005479">
    <property type="entry name" value="CPAse_ATP-bd"/>
</dbReference>
<evidence type="ECO:0000256" key="4">
    <source>
        <dbReference type="ARBA" id="ARBA00023267"/>
    </source>
</evidence>
<dbReference type="InterPro" id="IPR005482">
    <property type="entry name" value="Biotin_COase_C"/>
</dbReference>
<dbReference type="PANTHER" id="PTHR18866">
    <property type="entry name" value="CARBOXYLASE:PYRUVATE/ACETYL-COA/PROPIONYL-COA CARBOXYLASE"/>
    <property type="match status" value="1"/>
</dbReference>
<keyword evidence="2 5" id="KW-0547">Nucleotide-binding</keyword>
<dbReference type="PROSITE" id="PS50975">
    <property type="entry name" value="ATP_GRASP"/>
    <property type="match status" value="1"/>
</dbReference>
<dbReference type="SMART" id="SM00878">
    <property type="entry name" value="Biotin_carb_C"/>
    <property type="match status" value="1"/>
</dbReference>
<evidence type="ECO:0000259" key="7">
    <source>
        <dbReference type="PROSITE" id="PS50979"/>
    </source>
</evidence>
<evidence type="ECO:0000256" key="2">
    <source>
        <dbReference type="ARBA" id="ARBA00022741"/>
    </source>
</evidence>
<dbReference type="Pfam" id="PF00289">
    <property type="entry name" value="Biotin_carb_N"/>
    <property type="match status" value="1"/>
</dbReference>
<dbReference type="Pfam" id="PF02786">
    <property type="entry name" value="CPSase_L_D2"/>
    <property type="match status" value="1"/>
</dbReference>
<dbReference type="RefSeq" id="WP_009756384.1">
    <property type="nucleotide sequence ID" value="NZ_AMSI01000004.1"/>
</dbReference>
<sequence length="464" mass="50350">MPRIEKLLVANRGEIACRVMATCRRLGIATVAVYSEVDADAAHVAAADEATLLGPAPARESYLRSDRIIEAALKAGAQAIHPGYGFLAESPEFARAVLDAGLLWVGPAPEVISSMGDKDRARAIANKAGVPILHGSQRFPVGNLNGLHEAGATVGFPLLVKAASGGGGIGMRLVKRPDDLEGVVAATQSMAERSFGEGTVYLERYVPKARHVEVQVFGFGDGTAVHLFERDCSVQRRYQKVVEEAPAPDLPDAVRTAMQKAAVNLAASVNYEGAGTVEFIYDVEKQVFHFLEMNTRIQVEHPATEMITGVDIVEWQLRQTEGAFAMPTIDPAPDGHAIEVRIYAERPEKNFLPAPGTVTRITWPEPSEDLRVDHAVRSGDSITPFYDPMIAKLIVRGADRISALKLMARALAQVRVEGVPTNLDFLGKLLDSIEFQNADLSTDLIGRFSPRTLERQKSVFIQSH</sequence>
<evidence type="ECO:0000259" key="6">
    <source>
        <dbReference type="PROSITE" id="PS50975"/>
    </source>
</evidence>
<dbReference type="AlphaFoldDB" id="K2NV80"/>
<feature type="domain" description="Biotin carboxylation" evidence="7">
    <location>
        <begin position="3"/>
        <end position="450"/>
    </location>
</feature>
<dbReference type="InterPro" id="IPR011054">
    <property type="entry name" value="Rudment_hybrid_motif"/>
</dbReference>
<dbReference type="SUPFAM" id="SSF52440">
    <property type="entry name" value="PreATP-grasp domain"/>
    <property type="match status" value="1"/>
</dbReference>
<evidence type="ECO:0000313" key="8">
    <source>
        <dbReference type="EMBL" id="EKF43230.1"/>
    </source>
</evidence>
<reference evidence="8 9" key="1">
    <citation type="journal article" date="2012" name="J. Bacteriol.">
        <title>Genome Sequence of Nitratireductor indicus Type Strain C115.</title>
        <authorList>
            <person name="Lai Q."/>
            <person name="Li G."/>
            <person name="Yu Z."/>
            <person name="Shao Z."/>
        </authorList>
    </citation>
    <scope>NUCLEOTIDE SEQUENCE [LARGE SCALE GENOMIC DNA]</scope>
    <source>
        <strain evidence="8 9">C115</strain>
    </source>
</reference>
<evidence type="ECO:0000256" key="3">
    <source>
        <dbReference type="ARBA" id="ARBA00022840"/>
    </source>
</evidence>
<dbReference type="eggNOG" id="COG0439">
    <property type="taxonomic scope" value="Bacteria"/>
</dbReference>
<dbReference type="EMBL" id="AMSI01000004">
    <property type="protein sequence ID" value="EKF43230.1"/>
    <property type="molecule type" value="Genomic_DNA"/>
</dbReference>
<dbReference type="SUPFAM" id="SSF51246">
    <property type="entry name" value="Rudiment single hybrid motif"/>
    <property type="match status" value="1"/>
</dbReference>
<keyword evidence="1" id="KW-0436">Ligase</keyword>
<keyword evidence="4" id="KW-0092">Biotin</keyword>
<proteinExistence type="predicted"/>
<protein>
    <submittedName>
        <fullName evidence="8">Carbamoyl-phosphate synthase</fullName>
    </submittedName>
</protein>
<dbReference type="GO" id="GO:0016874">
    <property type="term" value="F:ligase activity"/>
    <property type="evidence" value="ECO:0007669"/>
    <property type="project" value="UniProtKB-KW"/>
</dbReference>
<organism evidence="8 9">
    <name type="scientific">Nitratireductor indicus C115</name>
    <dbReference type="NCBI Taxonomy" id="1231190"/>
    <lineage>
        <taxon>Bacteria</taxon>
        <taxon>Pseudomonadati</taxon>
        <taxon>Pseudomonadota</taxon>
        <taxon>Alphaproteobacteria</taxon>
        <taxon>Hyphomicrobiales</taxon>
        <taxon>Phyllobacteriaceae</taxon>
        <taxon>Nitratireductor</taxon>
    </lineage>
</organism>
<evidence type="ECO:0000256" key="5">
    <source>
        <dbReference type="PROSITE-ProRule" id="PRU00409"/>
    </source>
</evidence>
<dbReference type="InterPro" id="IPR011764">
    <property type="entry name" value="Biotin_carboxylation_dom"/>
</dbReference>
<accession>K2NV80</accession>
<evidence type="ECO:0000256" key="1">
    <source>
        <dbReference type="ARBA" id="ARBA00022598"/>
    </source>
</evidence>
<dbReference type="PATRIC" id="fig|1231190.3.peg.1643"/>
<dbReference type="PROSITE" id="PS00866">
    <property type="entry name" value="CPSASE_1"/>
    <property type="match status" value="1"/>
</dbReference>
<dbReference type="GO" id="GO:0005524">
    <property type="term" value="F:ATP binding"/>
    <property type="evidence" value="ECO:0007669"/>
    <property type="project" value="UniProtKB-UniRule"/>
</dbReference>
<dbReference type="Proteomes" id="UP000007374">
    <property type="component" value="Unassembled WGS sequence"/>
</dbReference>
<dbReference type="InterPro" id="IPR050856">
    <property type="entry name" value="Biotin_carboxylase_complex"/>
</dbReference>
<feature type="domain" description="ATP-grasp" evidence="6">
    <location>
        <begin position="122"/>
        <end position="321"/>
    </location>
</feature>
<dbReference type="PROSITE" id="PS50979">
    <property type="entry name" value="BC"/>
    <property type="match status" value="1"/>
</dbReference>
<gene>
    <name evidence="8" type="ORF">NA8A_07834</name>
</gene>
<dbReference type="PANTHER" id="PTHR18866:SF128">
    <property type="entry name" value="UREA AMIDOLYASE"/>
    <property type="match status" value="1"/>
</dbReference>
<dbReference type="PROSITE" id="PS00867">
    <property type="entry name" value="CPSASE_2"/>
    <property type="match status" value="1"/>
</dbReference>
<dbReference type="InterPro" id="IPR016185">
    <property type="entry name" value="PreATP-grasp_dom_sf"/>
</dbReference>
<dbReference type="GO" id="GO:0046872">
    <property type="term" value="F:metal ion binding"/>
    <property type="evidence" value="ECO:0007669"/>
    <property type="project" value="InterPro"/>
</dbReference>
<dbReference type="STRING" id="721133.SAMN05216176_105265"/>
<keyword evidence="3 5" id="KW-0067">ATP-binding</keyword>
<comment type="caution">
    <text evidence="8">The sequence shown here is derived from an EMBL/GenBank/DDBJ whole genome shotgun (WGS) entry which is preliminary data.</text>
</comment>
<evidence type="ECO:0000313" key="9">
    <source>
        <dbReference type="Proteomes" id="UP000007374"/>
    </source>
</evidence>
<name>K2NV80_9HYPH</name>
<dbReference type="Gene3D" id="3.30.470.20">
    <property type="entry name" value="ATP-grasp fold, B domain"/>
    <property type="match status" value="1"/>
</dbReference>
<dbReference type="SUPFAM" id="SSF56059">
    <property type="entry name" value="Glutathione synthetase ATP-binding domain-like"/>
    <property type="match status" value="1"/>
</dbReference>